<dbReference type="HOGENOM" id="CLU_029517_1_1_3"/>
<sequence>MKFPLIKKFNKFIIWTLIGVVVLVGFNIIIPAPRHTPKTTNKIQGIWVTHIGNNFLSYTGQTDNVFHQLSGLNFNRIYVDVYNGGTTYPSKYSLKNNRITLPFTDPLKAAIKEGERQGLKIYAWYEHGMMLHLNSKFAKQHPDWLLKTSTGEKAIDQHLWLNPKHPDVQQYFINLFTEAAKNYPNLYGIQLDDHWGIPTQFGNHARVMTELTRKIYQAVKKINPNLIISLSPNSPSFSYRKYSQNWLYWLRQGLIDEVIVQIYRQTSQEVINTLKSSGLREASYYVPVAVGIYSGEVYRPKPINELNKQIAIAENYGYGYSLFCWESTYSPFRGVKPEHKEAFVKTYLGTKKLFFNLIRFLELLV</sequence>
<reference evidence="5" key="1">
    <citation type="journal article" date="2011" name="Proc. Natl. Acad. Sci. U.S.A.">
        <title>Genomic insights into the physiology and ecology of the marine filamentous cyanobacterium Lyngbya majuscula.</title>
        <authorList>
            <person name="Jones A.C."/>
            <person name="Monroe E.A."/>
            <person name="Podell S."/>
            <person name="Hess W.R."/>
            <person name="Klages S."/>
            <person name="Esquenazi E."/>
            <person name="Niessen S."/>
            <person name="Hoover H."/>
            <person name="Rothmann M."/>
            <person name="Lasken R.S."/>
            <person name="Yates J.R.III."/>
            <person name="Reinhardt R."/>
            <person name="Kube M."/>
            <person name="Burkart M.D."/>
            <person name="Allen E.E."/>
            <person name="Dorrestein P.C."/>
            <person name="Gerwick W.H."/>
            <person name="Gerwick L."/>
        </authorList>
    </citation>
    <scope>NUCLEOTIDE SEQUENCE [LARGE SCALE GENOMIC DNA]</scope>
    <source>
        <strain evidence="5">3L</strain>
    </source>
</reference>
<dbReference type="InterPro" id="IPR052177">
    <property type="entry name" value="Divisome_Glycosyl_Hydrolase"/>
</dbReference>
<keyword evidence="5" id="KW-1185">Reference proteome</keyword>
<dbReference type="eggNOG" id="COG1649">
    <property type="taxonomic scope" value="Bacteria"/>
</dbReference>
<evidence type="ECO:0000256" key="1">
    <source>
        <dbReference type="ARBA" id="ARBA00022729"/>
    </source>
</evidence>
<dbReference type="Proteomes" id="UP000003959">
    <property type="component" value="Unassembled WGS sequence"/>
</dbReference>
<dbReference type="RefSeq" id="WP_008189664.1">
    <property type="nucleotide sequence ID" value="NZ_MKZR01000001.1"/>
</dbReference>
<keyword evidence="2" id="KW-0812">Transmembrane</keyword>
<feature type="domain" description="Glycosyl hydrolase-like 10" evidence="3">
    <location>
        <begin position="208"/>
        <end position="299"/>
    </location>
</feature>
<dbReference type="AlphaFoldDB" id="F4Y162"/>
<dbReference type="OrthoDB" id="580981at2"/>
<protein>
    <recommendedName>
        <fullName evidence="3">Glycosyl hydrolase-like 10 domain-containing protein</fullName>
    </recommendedName>
</protein>
<dbReference type="InterPro" id="IPR003790">
    <property type="entry name" value="GHL10"/>
</dbReference>
<accession>F4Y162</accession>
<feature type="domain" description="Glycosyl hydrolase-like 10" evidence="3">
    <location>
        <begin position="42"/>
        <end position="204"/>
    </location>
</feature>
<dbReference type="SUPFAM" id="SSF51445">
    <property type="entry name" value="(Trans)glycosidases"/>
    <property type="match status" value="1"/>
</dbReference>
<gene>
    <name evidence="4" type="ORF">LYNGBM3L_62500</name>
</gene>
<dbReference type="PANTHER" id="PTHR43405">
    <property type="entry name" value="GLYCOSYL HYDROLASE DIGH"/>
    <property type="match status" value="1"/>
</dbReference>
<name>F4Y162_9CYAN</name>
<evidence type="ECO:0000313" key="4">
    <source>
        <dbReference type="EMBL" id="EGJ29573.1"/>
    </source>
</evidence>
<evidence type="ECO:0000256" key="2">
    <source>
        <dbReference type="SAM" id="Phobius"/>
    </source>
</evidence>
<dbReference type="InterPro" id="IPR017853">
    <property type="entry name" value="GH"/>
</dbReference>
<feature type="transmembrane region" description="Helical" evidence="2">
    <location>
        <begin position="12"/>
        <end position="30"/>
    </location>
</feature>
<keyword evidence="1" id="KW-0732">Signal</keyword>
<evidence type="ECO:0000313" key="5">
    <source>
        <dbReference type="Proteomes" id="UP000003959"/>
    </source>
</evidence>
<dbReference type="EMBL" id="GL890969">
    <property type="protein sequence ID" value="EGJ29573.1"/>
    <property type="molecule type" value="Genomic_DNA"/>
</dbReference>
<proteinExistence type="predicted"/>
<keyword evidence="2" id="KW-0472">Membrane</keyword>
<dbReference type="Pfam" id="PF02638">
    <property type="entry name" value="GHL10"/>
    <property type="match status" value="2"/>
</dbReference>
<evidence type="ECO:0000259" key="3">
    <source>
        <dbReference type="Pfam" id="PF02638"/>
    </source>
</evidence>
<keyword evidence="2" id="KW-1133">Transmembrane helix</keyword>
<dbReference type="Gene3D" id="3.20.20.80">
    <property type="entry name" value="Glycosidases"/>
    <property type="match status" value="2"/>
</dbReference>
<dbReference type="PANTHER" id="PTHR43405:SF1">
    <property type="entry name" value="GLYCOSYL HYDROLASE DIGH"/>
    <property type="match status" value="1"/>
</dbReference>
<organism evidence="4 5">
    <name type="scientific">Moorena producens 3L</name>
    <dbReference type="NCBI Taxonomy" id="489825"/>
    <lineage>
        <taxon>Bacteria</taxon>
        <taxon>Bacillati</taxon>
        <taxon>Cyanobacteriota</taxon>
        <taxon>Cyanophyceae</taxon>
        <taxon>Coleofasciculales</taxon>
        <taxon>Coleofasciculaceae</taxon>
        <taxon>Moorena</taxon>
    </lineage>
</organism>